<comment type="caution">
    <text evidence="1">The sequence shown here is derived from an EMBL/GenBank/DDBJ whole genome shotgun (WGS) entry which is preliminary data.</text>
</comment>
<protein>
    <submittedName>
        <fullName evidence="1">Uncharacterized protein</fullName>
    </submittedName>
</protein>
<evidence type="ECO:0000313" key="2">
    <source>
        <dbReference type="Proteomes" id="UP001374584"/>
    </source>
</evidence>
<name>A0AAN9LYC7_PHACN</name>
<dbReference type="Proteomes" id="UP001374584">
    <property type="component" value="Unassembled WGS sequence"/>
</dbReference>
<dbReference type="AlphaFoldDB" id="A0AAN9LYC7"/>
<dbReference type="EMBL" id="JAYMYR010000009">
    <property type="protein sequence ID" value="KAK7342358.1"/>
    <property type="molecule type" value="Genomic_DNA"/>
</dbReference>
<accession>A0AAN9LYC7</accession>
<evidence type="ECO:0000313" key="1">
    <source>
        <dbReference type="EMBL" id="KAK7342358.1"/>
    </source>
</evidence>
<keyword evidence="2" id="KW-1185">Reference proteome</keyword>
<reference evidence="1 2" key="1">
    <citation type="submission" date="2024-01" db="EMBL/GenBank/DDBJ databases">
        <title>The genomes of 5 underutilized Papilionoideae crops provide insights into root nodulation and disease resistanc.</title>
        <authorList>
            <person name="Jiang F."/>
        </authorList>
    </citation>
    <scope>NUCLEOTIDE SEQUENCE [LARGE SCALE GENOMIC DNA]</scope>
    <source>
        <strain evidence="1">JINMINGXINNONG_FW02</strain>
        <tissue evidence="1">Leaves</tissue>
    </source>
</reference>
<sequence length="75" mass="8333">MLHPVEAVARGTIQAMLSTGRPALSRLSRHRSLTRWILRSLHRYYCVDGGGYNVTPLVLGADLQFSREVQVGLLA</sequence>
<proteinExistence type="predicted"/>
<gene>
    <name evidence="1" type="ORF">VNO80_25307</name>
</gene>
<organism evidence="1 2">
    <name type="scientific">Phaseolus coccineus</name>
    <name type="common">Scarlet runner bean</name>
    <name type="synonym">Phaseolus multiflorus</name>
    <dbReference type="NCBI Taxonomy" id="3886"/>
    <lineage>
        <taxon>Eukaryota</taxon>
        <taxon>Viridiplantae</taxon>
        <taxon>Streptophyta</taxon>
        <taxon>Embryophyta</taxon>
        <taxon>Tracheophyta</taxon>
        <taxon>Spermatophyta</taxon>
        <taxon>Magnoliopsida</taxon>
        <taxon>eudicotyledons</taxon>
        <taxon>Gunneridae</taxon>
        <taxon>Pentapetalae</taxon>
        <taxon>rosids</taxon>
        <taxon>fabids</taxon>
        <taxon>Fabales</taxon>
        <taxon>Fabaceae</taxon>
        <taxon>Papilionoideae</taxon>
        <taxon>50 kb inversion clade</taxon>
        <taxon>NPAAA clade</taxon>
        <taxon>indigoferoid/millettioid clade</taxon>
        <taxon>Phaseoleae</taxon>
        <taxon>Phaseolus</taxon>
    </lineage>
</organism>